<accession>A0A948TN35</accession>
<dbReference type="Proteomes" id="UP000784286">
    <property type="component" value="Unassembled WGS sequence"/>
</dbReference>
<dbReference type="PANTHER" id="PTHR43358:SF4">
    <property type="entry name" value="ALPHA_BETA HYDROLASE FOLD-1 DOMAIN-CONTAINING PROTEIN"/>
    <property type="match status" value="1"/>
</dbReference>
<dbReference type="GO" id="GO:0008236">
    <property type="term" value="F:serine-type peptidase activity"/>
    <property type="evidence" value="ECO:0007669"/>
    <property type="project" value="InterPro"/>
</dbReference>
<dbReference type="AlphaFoldDB" id="A0A948TN35"/>
<dbReference type="InterPro" id="IPR001375">
    <property type="entry name" value="Peptidase_S9_cat"/>
</dbReference>
<dbReference type="Gene3D" id="3.40.50.1820">
    <property type="entry name" value="alpha/beta hydrolase"/>
    <property type="match status" value="1"/>
</dbReference>
<dbReference type="EMBL" id="JAHLFJ010000075">
    <property type="protein sequence ID" value="MBU3856487.1"/>
    <property type="molecule type" value="Genomic_DNA"/>
</dbReference>
<keyword evidence="2" id="KW-0378">Hydrolase</keyword>
<name>A0A948TN35_9BACT</name>
<evidence type="ECO:0000313" key="2">
    <source>
        <dbReference type="EMBL" id="MBU3856487.1"/>
    </source>
</evidence>
<comment type="caution">
    <text evidence="2">The sequence shown here is derived from an EMBL/GenBank/DDBJ whole genome shotgun (WGS) entry which is preliminary data.</text>
</comment>
<sequence>MKKKLLAGAGIALLALMAASIGGGMYLIDYALRPDRPERSVREAIAETCKDYPAITTWADSLQRHKALKDTFVTAPDGTALHAFYAYAARPTGNTALVIHGYGNRATDMLHIGYMYNHSLGYNILMPDLRHAGQSGGEAIQMGWLDRLDVMQWIGAAPALFGDSLRMAVHGISMGGATTMMVSGEDLPGYVRCFIDDCGYTSVWDEFSKELKTQFGLPPFPLLHTASWLCGMKYGWNFREASALKQVAKCTKPMLFIHGADDDYVPTWMVYPLYEAKPQPKELWIVPDTEHAEAYRNRPEEYTRRTKEFVGKYIR</sequence>
<organism evidence="2 3">
    <name type="scientific">Candidatus Phocaeicola excrementipullorum</name>
    <dbReference type="NCBI Taxonomy" id="2838731"/>
    <lineage>
        <taxon>Bacteria</taxon>
        <taxon>Pseudomonadati</taxon>
        <taxon>Bacteroidota</taxon>
        <taxon>Bacteroidia</taxon>
        <taxon>Bacteroidales</taxon>
        <taxon>Bacteroidaceae</taxon>
        <taxon>Phocaeicola</taxon>
    </lineage>
</organism>
<dbReference type="GO" id="GO:0006508">
    <property type="term" value="P:proteolysis"/>
    <property type="evidence" value="ECO:0007669"/>
    <property type="project" value="InterPro"/>
</dbReference>
<feature type="domain" description="Peptidase S9 prolyl oligopeptidase catalytic" evidence="1">
    <location>
        <begin position="146"/>
        <end position="314"/>
    </location>
</feature>
<reference evidence="2" key="2">
    <citation type="submission" date="2021-04" db="EMBL/GenBank/DDBJ databases">
        <authorList>
            <person name="Gilroy R."/>
        </authorList>
    </citation>
    <scope>NUCLEOTIDE SEQUENCE</scope>
    <source>
        <strain evidence="2">8470</strain>
    </source>
</reference>
<dbReference type="InterPro" id="IPR029058">
    <property type="entry name" value="AB_hydrolase_fold"/>
</dbReference>
<evidence type="ECO:0000259" key="1">
    <source>
        <dbReference type="Pfam" id="PF00326"/>
    </source>
</evidence>
<proteinExistence type="predicted"/>
<protein>
    <submittedName>
        <fullName evidence="2">Alpha/beta hydrolase</fullName>
    </submittedName>
</protein>
<dbReference type="PANTHER" id="PTHR43358">
    <property type="entry name" value="ALPHA/BETA-HYDROLASE"/>
    <property type="match status" value="1"/>
</dbReference>
<reference evidence="2" key="1">
    <citation type="journal article" date="2021" name="PeerJ">
        <title>Extensive microbial diversity within the chicken gut microbiome revealed by metagenomics and culture.</title>
        <authorList>
            <person name="Gilroy R."/>
            <person name="Ravi A."/>
            <person name="Getino M."/>
            <person name="Pursley I."/>
            <person name="Horton D.L."/>
            <person name="Alikhan N.F."/>
            <person name="Baker D."/>
            <person name="Gharbi K."/>
            <person name="Hall N."/>
            <person name="Watson M."/>
            <person name="Adriaenssens E.M."/>
            <person name="Foster-Nyarko E."/>
            <person name="Jarju S."/>
            <person name="Secka A."/>
            <person name="Antonio M."/>
            <person name="Oren A."/>
            <person name="Chaudhuri R.R."/>
            <person name="La Ragione R."/>
            <person name="Hildebrand F."/>
            <person name="Pallen M.J."/>
        </authorList>
    </citation>
    <scope>NUCLEOTIDE SEQUENCE</scope>
    <source>
        <strain evidence="2">8470</strain>
    </source>
</reference>
<dbReference type="InterPro" id="IPR052920">
    <property type="entry name" value="DNA-binding_regulatory"/>
</dbReference>
<dbReference type="Pfam" id="PF00326">
    <property type="entry name" value="Peptidase_S9"/>
    <property type="match status" value="1"/>
</dbReference>
<dbReference type="SUPFAM" id="SSF53474">
    <property type="entry name" value="alpha/beta-Hydrolases"/>
    <property type="match status" value="1"/>
</dbReference>
<gene>
    <name evidence="2" type="ORF">H9928_08035</name>
</gene>
<evidence type="ECO:0000313" key="3">
    <source>
        <dbReference type="Proteomes" id="UP000784286"/>
    </source>
</evidence>